<protein>
    <submittedName>
        <fullName evidence="3">Outer membrane protein</fullName>
    </submittedName>
</protein>
<dbReference type="AlphaFoldDB" id="A0A1I7TTQ1"/>
<proteinExistence type="predicted"/>
<evidence type="ECO:0000256" key="1">
    <source>
        <dbReference type="SAM" id="MobiDB-lite"/>
    </source>
</evidence>
<evidence type="ECO:0000313" key="2">
    <source>
        <dbReference type="Proteomes" id="UP000095282"/>
    </source>
</evidence>
<keyword evidence="2" id="KW-1185">Reference proteome</keyword>
<dbReference type="STRING" id="1561998.A0A1I7TTQ1"/>
<reference evidence="3" key="1">
    <citation type="submission" date="2016-11" db="UniProtKB">
        <authorList>
            <consortium name="WormBaseParasite"/>
        </authorList>
    </citation>
    <scope>IDENTIFICATION</scope>
</reference>
<feature type="region of interest" description="Disordered" evidence="1">
    <location>
        <begin position="171"/>
        <end position="198"/>
    </location>
</feature>
<dbReference type="Proteomes" id="UP000095282">
    <property type="component" value="Unplaced"/>
</dbReference>
<dbReference type="WBParaSite" id="Csp11.Scaffold629.g11684.t3">
    <property type="protein sequence ID" value="Csp11.Scaffold629.g11684.t3"/>
    <property type="gene ID" value="Csp11.Scaffold629.g11684"/>
</dbReference>
<evidence type="ECO:0000313" key="3">
    <source>
        <dbReference type="WBParaSite" id="Csp11.Scaffold629.g11684.t3"/>
    </source>
</evidence>
<accession>A0A1I7TTQ1</accession>
<organism evidence="2 3">
    <name type="scientific">Caenorhabditis tropicalis</name>
    <dbReference type="NCBI Taxonomy" id="1561998"/>
    <lineage>
        <taxon>Eukaryota</taxon>
        <taxon>Metazoa</taxon>
        <taxon>Ecdysozoa</taxon>
        <taxon>Nematoda</taxon>
        <taxon>Chromadorea</taxon>
        <taxon>Rhabditida</taxon>
        <taxon>Rhabditina</taxon>
        <taxon>Rhabditomorpha</taxon>
        <taxon>Rhabditoidea</taxon>
        <taxon>Rhabditidae</taxon>
        <taxon>Peloderinae</taxon>
        <taxon>Caenorhabditis</taxon>
    </lineage>
</organism>
<feature type="compositionally biased region" description="Basic and acidic residues" evidence="1">
    <location>
        <begin position="171"/>
        <end position="189"/>
    </location>
</feature>
<name>A0A1I7TTQ1_9PELO</name>
<sequence length="198" mass="22373">MQRISSEFSTYKFTLEVGKIATIDGQYAMSTLGSQENCNIRSGNCQTDDEYGNYERIQSAEAIISQKNIAIKEMNICSTFDTDLRRLQDDLEGCNIQQRYITDDGYLIEFPKIDSKVDIGEPFITPIIRRIYGSDSQMTLQAIRTAQYGARQDICRAAQDRPGKIKKALLEKEFSQSDSKAKTAERDAHNSAPSEPIF</sequence>